<keyword evidence="6 9" id="KW-0645">Protease</keyword>
<gene>
    <name evidence="12" type="primary">pcp_1</name>
    <name evidence="9" type="synonym">pcp</name>
    <name evidence="12" type="ORF">LMG32289_02933</name>
</gene>
<dbReference type="InterPro" id="IPR036440">
    <property type="entry name" value="Peptidase_C15-like_sf"/>
</dbReference>
<dbReference type="NCBIfam" id="NF009676">
    <property type="entry name" value="PRK13197.1"/>
    <property type="match status" value="1"/>
</dbReference>
<dbReference type="EMBL" id="CAJZAG010000005">
    <property type="protein sequence ID" value="CAG9173667.1"/>
    <property type="molecule type" value="Genomic_DNA"/>
</dbReference>
<dbReference type="SUPFAM" id="SSF53182">
    <property type="entry name" value="Pyrrolidone carboxyl peptidase (pyroglutamate aminopeptidase)"/>
    <property type="match status" value="1"/>
</dbReference>
<dbReference type="PIRSF" id="PIRSF015592">
    <property type="entry name" value="Prld-crbxl_pptds"/>
    <property type="match status" value="1"/>
</dbReference>
<dbReference type="InterPro" id="IPR000816">
    <property type="entry name" value="Peptidase_C15"/>
</dbReference>
<dbReference type="PROSITE" id="PS01334">
    <property type="entry name" value="PYRASE_CYS"/>
    <property type="match status" value="1"/>
</dbReference>
<organism evidence="12 13">
    <name type="scientific">Cupriavidus pampae</name>
    <dbReference type="NCBI Taxonomy" id="659251"/>
    <lineage>
        <taxon>Bacteria</taxon>
        <taxon>Pseudomonadati</taxon>
        <taxon>Pseudomonadota</taxon>
        <taxon>Betaproteobacteria</taxon>
        <taxon>Burkholderiales</taxon>
        <taxon>Burkholderiaceae</taxon>
        <taxon>Cupriavidus</taxon>
    </lineage>
</organism>
<dbReference type="InterPro" id="IPR029762">
    <property type="entry name" value="PGP-I_bact-type"/>
</dbReference>
<evidence type="ECO:0000313" key="12">
    <source>
        <dbReference type="EMBL" id="CAG9173667.1"/>
    </source>
</evidence>
<protein>
    <recommendedName>
        <fullName evidence="9">Pyrrolidone-carboxylate peptidase</fullName>
        <ecNumber evidence="9">3.4.19.3</ecNumber>
    </recommendedName>
    <alternativeName>
        <fullName evidence="9">5-oxoprolyl-peptidase</fullName>
    </alternativeName>
    <alternativeName>
        <fullName evidence="9">Pyroglutamyl-peptidase I</fullName>
        <shortName evidence="9">PGP-I</shortName>
        <shortName evidence="9">Pyrase</shortName>
    </alternativeName>
</protein>
<evidence type="ECO:0000256" key="1">
    <source>
        <dbReference type="ARBA" id="ARBA00001770"/>
    </source>
</evidence>
<feature type="active site" evidence="9 11">
    <location>
        <position position="169"/>
    </location>
</feature>
<dbReference type="InterPro" id="IPR033694">
    <property type="entry name" value="PGPEP1_Cys_AS"/>
</dbReference>
<dbReference type="PROSITE" id="PS01333">
    <property type="entry name" value="PYRASE_GLU"/>
    <property type="match status" value="1"/>
</dbReference>
<accession>A0ABN7YQ31</accession>
<evidence type="ECO:0000256" key="4">
    <source>
        <dbReference type="ARBA" id="ARBA00006641"/>
    </source>
</evidence>
<dbReference type="NCBIfam" id="TIGR00504">
    <property type="entry name" value="pyro_pdase"/>
    <property type="match status" value="1"/>
</dbReference>
<comment type="function">
    <text evidence="2 9">Removes 5-oxoproline from various penultimate amino acid residues except L-proline.</text>
</comment>
<keyword evidence="5 9" id="KW-0963">Cytoplasm</keyword>
<keyword evidence="7 9" id="KW-0378">Hydrolase</keyword>
<evidence type="ECO:0000256" key="3">
    <source>
        <dbReference type="ARBA" id="ARBA00004496"/>
    </source>
</evidence>
<evidence type="ECO:0000256" key="2">
    <source>
        <dbReference type="ARBA" id="ARBA00002280"/>
    </source>
</evidence>
<dbReference type="CDD" id="cd00501">
    <property type="entry name" value="Peptidase_C15"/>
    <property type="match status" value="1"/>
</dbReference>
<evidence type="ECO:0000256" key="11">
    <source>
        <dbReference type="PROSITE-ProRule" id="PRU10077"/>
    </source>
</evidence>
<evidence type="ECO:0000256" key="5">
    <source>
        <dbReference type="ARBA" id="ARBA00022490"/>
    </source>
</evidence>
<keyword evidence="8 9" id="KW-0788">Thiol protease</keyword>
<sequence>MTNIHFKNADAVRTISASDDFVHRCVVDTVLVTGIEPFDGETLNPSWEAVRAMDGRVVGGAQIVARQLPCVIGEVRQTLIGHIEAVDPVLVLCLGQAGGRCDVSIERVAINVVDARIPDNAGRQPVDEPVVAGGPVGYFSALPIKALVRALRAAGIPASVSQTAGTYNCNAIFYALLHYIATERPALRGGFVHVPYLPEMAAHHPGAPSLDVRTLIAAIEVMVATSLSTAQDVKYAAGATH</sequence>
<evidence type="ECO:0000256" key="8">
    <source>
        <dbReference type="ARBA" id="ARBA00022807"/>
    </source>
</evidence>
<proteinExistence type="inferred from homology"/>
<comment type="subunit">
    <text evidence="9">Homotetramer.</text>
</comment>
<dbReference type="EC" id="3.4.19.3" evidence="9"/>
<dbReference type="PANTHER" id="PTHR23402:SF1">
    <property type="entry name" value="PYROGLUTAMYL-PEPTIDASE I"/>
    <property type="match status" value="1"/>
</dbReference>
<dbReference type="PANTHER" id="PTHR23402">
    <property type="entry name" value="PROTEASE FAMILY C15 PYROGLUTAMYL-PEPTIDASE I-RELATED"/>
    <property type="match status" value="1"/>
</dbReference>
<comment type="catalytic activity">
    <reaction evidence="1 9 10">
        <text>Release of an N-terminal pyroglutamyl group from a polypeptide, the second amino acid generally not being Pro.</text>
        <dbReference type="EC" id="3.4.19.3"/>
    </reaction>
</comment>
<comment type="similarity">
    <text evidence="4 9">Belongs to the peptidase C15 family.</text>
</comment>
<dbReference type="GO" id="GO:0016920">
    <property type="term" value="F:pyroglutamyl-peptidase activity"/>
    <property type="evidence" value="ECO:0007669"/>
    <property type="project" value="UniProtKB-EC"/>
</dbReference>
<comment type="caution">
    <text evidence="12">The sequence shown here is derived from an EMBL/GenBank/DDBJ whole genome shotgun (WGS) entry which is preliminary data.</text>
</comment>
<comment type="subcellular location">
    <subcellularLocation>
        <location evidence="3 9">Cytoplasm</location>
    </subcellularLocation>
</comment>
<name>A0ABN7YQ31_9BURK</name>
<dbReference type="HAMAP" id="MF_00417">
    <property type="entry name" value="Pyrrolid_peptidase"/>
    <property type="match status" value="1"/>
</dbReference>
<reference evidence="12 13" key="1">
    <citation type="submission" date="2021-08" db="EMBL/GenBank/DDBJ databases">
        <authorList>
            <person name="Peeters C."/>
        </authorList>
    </citation>
    <scope>NUCLEOTIDE SEQUENCE [LARGE SCALE GENOMIC DNA]</scope>
    <source>
        <strain evidence="12 13">LMG 32289</strain>
    </source>
</reference>
<evidence type="ECO:0000256" key="9">
    <source>
        <dbReference type="HAMAP-Rule" id="MF_00417"/>
    </source>
</evidence>
<dbReference type="InterPro" id="IPR016125">
    <property type="entry name" value="Peptidase_C15-like"/>
</dbReference>
<dbReference type="Gene3D" id="3.40.630.20">
    <property type="entry name" value="Peptidase C15, pyroglutamyl peptidase I-like"/>
    <property type="match status" value="1"/>
</dbReference>
<keyword evidence="13" id="KW-1185">Reference proteome</keyword>
<dbReference type="InterPro" id="IPR033693">
    <property type="entry name" value="PGPEP1_Glu_AS"/>
</dbReference>
<evidence type="ECO:0000256" key="7">
    <source>
        <dbReference type="ARBA" id="ARBA00022801"/>
    </source>
</evidence>
<dbReference type="Pfam" id="PF01470">
    <property type="entry name" value="Peptidase_C15"/>
    <property type="match status" value="1"/>
</dbReference>
<dbReference type="PRINTS" id="PR00706">
    <property type="entry name" value="PYROGLUPTASE"/>
</dbReference>
<feature type="active site" evidence="9 10">
    <location>
        <position position="106"/>
    </location>
</feature>
<evidence type="ECO:0000256" key="10">
    <source>
        <dbReference type="PROSITE-ProRule" id="PRU10076"/>
    </source>
</evidence>
<evidence type="ECO:0000313" key="13">
    <source>
        <dbReference type="Proteomes" id="UP000706525"/>
    </source>
</evidence>
<dbReference type="Proteomes" id="UP000706525">
    <property type="component" value="Unassembled WGS sequence"/>
</dbReference>
<feature type="active site" evidence="9">
    <location>
        <position position="193"/>
    </location>
</feature>
<evidence type="ECO:0000256" key="6">
    <source>
        <dbReference type="ARBA" id="ARBA00022670"/>
    </source>
</evidence>